<dbReference type="HOGENOM" id="CLU_811745_0_0_1"/>
<accession>A0A0C9VA96</accession>
<evidence type="ECO:0000313" key="4">
    <source>
        <dbReference type="Proteomes" id="UP000054279"/>
    </source>
</evidence>
<evidence type="ECO:0000313" key="3">
    <source>
        <dbReference type="EMBL" id="KIJ34266.1"/>
    </source>
</evidence>
<dbReference type="InterPro" id="IPR046522">
    <property type="entry name" value="DUF6699"/>
</dbReference>
<gene>
    <name evidence="3" type="ORF">M422DRAFT_35116</name>
</gene>
<feature type="domain" description="DUF6699" evidence="2">
    <location>
        <begin position="184"/>
        <end position="312"/>
    </location>
</feature>
<sequence>MVDWFEPFGSRPLPFARVPRDSHGHPRRHSEASRHQREATRHHAPMNSRFAPVRPAISPGVSRPPPLWHRNTEPIFQYPQLISPPGQQADVYHSSVFRPRFLSDPEWSIASREDEWEECIAWEDWPLTGRLPLRYGPNGVERRHVLHPFLAANLPCHDISSSIWDILDLPTAPNALFRWTSVGLRLKVADWGGGLETVATYPPVERMIIHCGEEVPPLEISRAAEDKQILMKDVLLAIYKHLNGNVGLNGEGGSYIPQDAFNEFHEELRSRTEINCNNRRKFLYSRQDARRRIEPPKWIDTLGLSATKFVRLSIVREIGEGVIICELITCPGKIVSSEQGDY</sequence>
<protein>
    <recommendedName>
        <fullName evidence="2">DUF6699 domain-containing protein</fullName>
    </recommendedName>
</protein>
<dbReference type="Pfam" id="PF20415">
    <property type="entry name" value="DUF6699"/>
    <property type="match status" value="1"/>
</dbReference>
<proteinExistence type="predicted"/>
<keyword evidence="4" id="KW-1185">Reference proteome</keyword>
<dbReference type="Proteomes" id="UP000054279">
    <property type="component" value="Unassembled WGS sequence"/>
</dbReference>
<name>A0A0C9VA96_SPHS4</name>
<organism evidence="3 4">
    <name type="scientific">Sphaerobolus stellatus (strain SS14)</name>
    <dbReference type="NCBI Taxonomy" id="990650"/>
    <lineage>
        <taxon>Eukaryota</taxon>
        <taxon>Fungi</taxon>
        <taxon>Dikarya</taxon>
        <taxon>Basidiomycota</taxon>
        <taxon>Agaricomycotina</taxon>
        <taxon>Agaricomycetes</taxon>
        <taxon>Phallomycetidae</taxon>
        <taxon>Geastrales</taxon>
        <taxon>Sphaerobolaceae</taxon>
        <taxon>Sphaerobolus</taxon>
    </lineage>
</organism>
<dbReference type="AlphaFoldDB" id="A0A0C9VA96"/>
<feature type="compositionally biased region" description="Basic and acidic residues" evidence="1">
    <location>
        <begin position="18"/>
        <end position="41"/>
    </location>
</feature>
<evidence type="ECO:0000256" key="1">
    <source>
        <dbReference type="SAM" id="MobiDB-lite"/>
    </source>
</evidence>
<feature type="region of interest" description="Disordered" evidence="1">
    <location>
        <begin position="16"/>
        <end position="44"/>
    </location>
</feature>
<evidence type="ECO:0000259" key="2">
    <source>
        <dbReference type="Pfam" id="PF20415"/>
    </source>
</evidence>
<reference evidence="3 4" key="1">
    <citation type="submission" date="2014-06" db="EMBL/GenBank/DDBJ databases">
        <title>Evolutionary Origins and Diversification of the Mycorrhizal Mutualists.</title>
        <authorList>
            <consortium name="DOE Joint Genome Institute"/>
            <consortium name="Mycorrhizal Genomics Consortium"/>
            <person name="Kohler A."/>
            <person name="Kuo A."/>
            <person name="Nagy L.G."/>
            <person name="Floudas D."/>
            <person name="Copeland A."/>
            <person name="Barry K.W."/>
            <person name="Cichocki N."/>
            <person name="Veneault-Fourrey C."/>
            <person name="LaButti K."/>
            <person name="Lindquist E.A."/>
            <person name="Lipzen A."/>
            <person name="Lundell T."/>
            <person name="Morin E."/>
            <person name="Murat C."/>
            <person name="Riley R."/>
            <person name="Ohm R."/>
            <person name="Sun H."/>
            <person name="Tunlid A."/>
            <person name="Henrissat B."/>
            <person name="Grigoriev I.V."/>
            <person name="Hibbett D.S."/>
            <person name="Martin F."/>
        </authorList>
    </citation>
    <scope>NUCLEOTIDE SEQUENCE [LARGE SCALE GENOMIC DNA]</scope>
    <source>
        <strain evidence="3 4">SS14</strain>
    </source>
</reference>
<dbReference type="EMBL" id="KN837201">
    <property type="protein sequence ID" value="KIJ34266.1"/>
    <property type="molecule type" value="Genomic_DNA"/>
</dbReference>